<evidence type="ECO:0000313" key="1">
    <source>
        <dbReference type="EMBL" id="KAI5682883.1"/>
    </source>
</evidence>
<evidence type="ECO:0000313" key="2">
    <source>
        <dbReference type="Proteomes" id="UP001060085"/>
    </source>
</evidence>
<dbReference type="Proteomes" id="UP001060085">
    <property type="component" value="Linkage Group LG01"/>
</dbReference>
<comment type="caution">
    <text evidence="1">The sequence shown here is derived from an EMBL/GenBank/DDBJ whole genome shotgun (WGS) entry which is preliminary data.</text>
</comment>
<name>A0ACC0CD27_CATRO</name>
<proteinExistence type="predicted"/>
<organism evidence="1 2">
    <name type="scientific">Catharanthus roseus</name>
    <name type="common">Madagascar periwinkle</name>
    <name type="synonym">Vinca rosea</name>
    <dbReference type="NCBI Taxonomy" id="4058"/>
    <lineage>
        <taxon>Eukaryota</taxon>
        <taxon>Viridiplantae</taxon>
        <taxon>Streptophyta</taxon>
        <taxon>Embryophyta</taxon>
        <taxon>Tracheophyta</taxon>
        <taxon>Spermatophyta</taxon>
        <taxon>Magnoliopsida</taxon>
        <taxon>eudicotyledons</taxon>
        <taxon>Gunneridae</taxon>
        <taxon>Pentapetalae</taxon>
        <taxon>asterids</taxon>
        <taxon>lamiids</taxon>
        <taxon>Gentianales</taxon>
        <taxon>Apocynaceae</taxon>
        <taxon>Rauvolfioideae</taxon>
        <taxon>Vinceae</taxon>
        <taxon>Catharanthinae</taxon>
        <taxon>Catharanthus</taxon>
    </lineage>
</organism>
<reference evidence="2" key="1">
    <citation type="journal article" date="2023" name="Nat. Plants">
        <title>Single-cell RNA sequencing provides a high-resolution roadmap for understanding the multicellular compartmentation of specialized metabolism.</title>
        <authorList>
            <person name="Sun S."/>
            <person name="Shen X."/>
            <person name="Li Y."/>
            <person name="Li Y."/>
            <person name="Wang S."/>
            <person name="Li R."/>
            <person name="Zhang H."/>
            <person name="Shen G."/>
            <person name="Guo B."/>
            <person name="Wei J."/>
            <person name="Xu J."/>
            <person name="St-Pierre B."/>
            <person name="Chen S."/>
            <person name="Sun C."/>
        </authorList>
    </citation>
    <scope>NUCLEOTIDE SEQUENCE [LARGE SCALE GENOMIC DNA]</scope>
</reference>
<protein>
    <submittedName>
        <fullName evidence="1">Uncharacterized protein</fullName>
    </submittedName>
</protein>
<keyword evidence="2" id="KW-1185">Reference proteome</keyword>
<sequence>MEAEKAFPSDVELEVASALLLLSACTPKTAGSFAHSSKSEKSNKKKKKVKNENSSMRLSASRLNWSGSSSSVTSDCDNHPPDVTTVVTKFHDMMKLKVVRKRRSKTFCISDCRKISFGLPKAKDEASASASSCLSSGSSSALSSGRSRDAIRRHDHRPLLSPVEDSKPKPIIGSVHMRRRAEAILKVLTAHGSVSEVRIRELLGDSPSTSKALRILLNLEQVKRFGAGGRSDPYIYSIA</sequence>
<dbReference type="EMBL" id="CM044701">
    <property type="protein sequence ID" value="KAI5682883.1"/>
    <property type="molecule type" value="Genomic_DNA"/>
</dbReference>
<gene>
    <name evidence="1" type="ORF">M9H77_04111</name>
</gene>
<accession>A0ACC0CD27</accession>